<dbReference type="PANTHER" id="PTHR10622:SF10">
    <property type="entry name" value="HET DOMAIN-CONTAINING PROTEIN"/>
    <property type="match status" value="1"/>
</dbReference>
<dbReference type="Pfam" id="PF26640">
    <property type="entry name" value="DUF8212"/>
    <property type="match status" value="1"/>
</dbReference>
<dbReference type="KEGG" id="ang:An12g02770"/>
<dbReference type="GeneID" id="4985628"/>
<dbReference type="Pfam" id="PF12796">
    <property type="entry name" value="Ank_2"/>
    <property type="match status" value="3"/>
</dbReference>
<organism evidence="4 5">
    <name type="scientific">Aspergillus niger</name>
    <dbReference type="NCBI Taxonomy" id="5061"/>
    <lineage>
        <taxon>Eukaryota</taxon>
        <taxon>Fungi</taxon>
        <taxon>Dikarya</taxon>
        <taxon>Ascomycota</taxon>
        <taxon>Pezizomycotina</taxon>
        <taxon>Eurotiomycetes</taxon>
        <taxon>Eurotiomycetidae</taxon>
        <taxon>Eurotiales</taxon>
        <taxon>Aspergillaceae</taxon>
        <taxon>Aspergillus</taxon>
        <taxon>Aspergillus subgen. Circumdati</taxon>
    </lineage>
</organism>
<reference evidence="6" key="3">
    <citation type="submission" date="2025-02" db="EMBL/GenBank/DDBJ databases">
        <authorList>
            <consortium name="NCBI Genome Project"/>
        </authorList>
    </citation>
    <scope>NUCLEOTIDE SEQUENCE</scope>
</reference>
<dbReference type="InterPro" id="IPR010730">
    <property type="entry name" value="HET"/>
</dbReference>
<evidence type="ECO:0000256" key="1">
    <source>
        <dbReference type="PROSITE-ProRule" id="PRU00023"/>
    </source>
</evidence>
<dbReference type="VEuPathDB" id="FungiDB:M747DRAFT_208895"/>
<evidence type="ECO:0000313" key="5">
    <source>
        <dbReference type="Proteomes" id="UP000197666"/>
    </source>
</evidence>
<feature type="repeat" description="ANK" evidence="1">
    <location>
        <begin position="673"/>
        <end position="705"/>
    </location>
</feature>
<reference evidence="4" key="2">
    <citation type="submission" date="2019-02" db="EMBL/GenBank/DDBJ databases">
        <title>FDA dAtabase for Regulatory Grade micrObial Sequences (FDA-ARGOS): Supporting development and validation of Infectious Disease Dx tests.</title>
        <authorList>
            <person name="Kerrigan L."/>
            <person name="Tallon L.J."/>
            <person name="Sadzewicz L."/>
            <person name="Sengamalay N."/>
            <person name="Ott S."/>
            <person name="Godinez A."/>
            <person name="Nagaraj S."/>
            <person name="Vavikolanu K."/>
            <person name="Vyas G."/>
            <person name="Nadendla S."/>
            <person name="Aluvathingal J."/>
            <person name="Sichtig H."/>
        </authorList>
    </citation>
    <scope>NUCLEOTIDE SEQUENCE</scope>
    <source>
        <strain evidence="4">FDAARGOS_311</strain>
    </source>
</reference>
<feature type="repeat" description="ANK" evidence="1">
    <location>
        <begin position="470"/>
        <end position="492"/>
    </location>
</feature>
<dbReference type="VEuPathDB" id="FungiDB:ASPNIDRAFT2_1084333"/>
<dbReference type="VEuPathDB" id="FungiDB:ASPNIDRAFT2_1132711"/>
<dbReference type="AlphaFoldDB" id="A0A254UJV3"/>
<feature type="domain" description="DUF8212" evidence="3">
    <location>
        <begin position="222"/>
        <end position="245"/>
    </location>
</feature>
<gene>
    <name evidence="6" type="ORF">An12g02770</name>
    <name evidence="4" type="ORF">CAN33_0034300</name>
</gene>
<evidence type="ECO:0000259" key="2">
    <source>
        <dbReference type="Pfam" id="PF06985"/>
    </source>
</evidence>
<feature type="domain" description="Heterokaryon incompatibility" evidence="2">
    <location>
        <begin position="29"/>
        <end position="115"/>
    </location>
</feature>
<evidence type="ECO:0000259" key="3">
    <source>
        <dbReference type="Pfam" id="PF26640"/>
    </source>
</evidence>
<reference evidence="5" key="1">
    <citation type="submission" date="2018-10" db="EMBL/GenBank/DDBJ databases">
        <title>FDA dAtabase for Regulatory Grade micrObial Sequences (FDA-ARGOS): Supporting development and validation of Infectious Disease Dx tests.</title>
        <authorList>
            <person name="Kerrigan L."/>
            <person name="Tallon L."/>
            <person name="Sadzewicz L."/>
            <person name="Sengamalay N."/>
            <person name="Ott S."/>
            <person name="Godinez A."/>
            <person name="Nagaraj S."/>
            <person name="Vavikolanu K."/>
            <person name="Nadendla S."/>
            <person name="George J."/>
            <person name="Sichtig H."/>
        </authorList>
    </citation>
    <scope>NUCLEOTIDE SEQUENCE [LARGE SCALE GENOMIC DNA]</scope>
    <source>
        <strain evidence="5">FDAARGOS_311</strain>
    </source>
</reference>
<feature type="repeat" description="ANK" evidence="1">
    <location>
        <begin position="571"/>
        <end position="603"/>
    </location>
</feature>
<name>A0A254UJV3_ASPNG</name>
<reference evidence="6" key="4">
    <citation type="submission" date="2025-04" db="UniProtKB">
        <authorList>
            <consortium name="RefSeq"/>
        </authorList>
    </citation>
    <scope>IDENTIFICATION</scope>
</reference>
<dbReference type="VEuPathDB" id="FungiDB:ATCC64974_41220"/>
<dbReference type="InterPro" id="IPR036770">
    <property type="entry name" value="Ankyrin_rpt-contain_sf"/>
</dbReference>
<dbReference type="PROSITE" id="PS50088">
    <property type="entry name" value="ANK_REPEAT"/>
    <property type="match status" value="8"/>
</dbReference>
<evidence type="ECO:0000313" key="6">
    <source>
        <dbReference type="RefSeq" id="XP_001395356.1"/>
    </source>
</evidence>
<dbReference type="InterPro" id="IPR002110">
    <property type="entry name" value="Ankyrin_rpt"/>
</dbReference>
<dbReference type="VEuPathDB" id="FungiDB:ASPNIDRAFT2_143465"/>
<dbReference type="Proteomes" id="UP000197666">
    <property type="component" value="Unassembled WGS sequence"/>
</dbReference>
<dbReference type="PROSITE" id="PS50297">
    <property type="entry name" value="ANK_REP_REGION"/>
    <property type="match status" value="7"/>
</dbReference>
<feature type="repeat" description="ANK" evidence="1">
    <location>
        <begin position="639"/>
        <end position="671"/>
    </location>
</feature>
<keyword evidence="1" id="KW-0040">ANK repeat</keyword>
<protein>
    <submittedName>
        <fullName evidence="4 6">Uncharacterized protein</fullName>
    </submittedName>
</protein>
<dbReference type="PRINTS" id="PR01415">
    <property type="entry name" value="ANKYRIN"/>
</dbReference>
<dbReference type="PANTHER" id="PTHR10622">
    <property type="entry name" value="HET DOMAIN-CONTAINING PROTEIN"/>
    <property type="match status" value="1"/>
</dbReference>
<accession>A0A254UJV3</accession>
<dbReference type="Pfam" id="PF13637">
    <property type="entry name" value="Ank_4"/>
    <property type="match status" value="1"/>
</dbReference>
<feature type="repeat" description="ANK" evidence="1">
    <location>
        <begin position="504"/>
        <end position="536"/>
    </location>
</feature>
<dbReference type="InterPro" id="IPR058525">
    <property type="entry name" value="DUF8212"/>
</dbReference>
<dbReference type="VEuPathDB" id="FungiDB:An12g02770"/>
<proteinExistence type="predicted"/>
<evidence type="ECO:0000313" key="4">
    <source>
        <dbReference type="EMBL" id="TPR05351.1"/>
    </source>
</evidence>
<dbReference type="eggNOG" id="KOG0504">
    <property type="taxonomic scope" value="Eukaryota"/>
</dbReference>
<feature type="repeat" description="ANK" evidence="1">
    <location>
        <begin position="605"/>
        <end position="637"/>
    </location>
</feature>
<dbReference type="SUPFAM" id="SSF48403">
    <property type="entry name" value="Ankyrin repeat"/>
    <property type="match status" value="1"/>
</dbReference>
<dbReference type="EMBL" id="NKJJ02000002">
    <property type="protein sequence ID" value="TPR05351.1"/>
    <property type="molecule type" value="Genomic_DNA"/>
</dbReference>
<dbReference type="VEuPathDB" id="FungiDB:M747DRAFT_236461"/>
<feature type="repeat" description="ANK" evidence="1">
    <location>
        <begin position="537"/>
        <end position="569"/>
    </location>
</feature>
<dbReference type="RefSeq" id="XP_001395356.1">
    <property type="nucleotide sequence ID" value="XM_001395319.1"/>
</dbReference>
<sequence length="737" mass="82474">MRLLSARRSATGNLNIELEEFPDVPSEQYAILSHTWEREEVSLNDLNSGLAENKQGFQKIKNCCAKALDDGFRYTWIDTCCIDKTSSAELSEAINSMYRWYQESSICYVYLADVQSRCDISSSRWFTRGWTLQELIAPPRMIFLNKDWKEFGTKRNMHGLLSQITGIPSDILTGTKDLESISIAQRMSWAARRVTTRVEDQAYSLLGIFGINMPLIYGEEKRSFIRLQEEILRVNDDQSIFAWKSPEEYRGGLFASSPRAFKDSASIVPHNAFTTLDKPVTQSNKGVHLELRLIGKAPGLALAILNCIDRANSNLPIAIYLRDLFMTMERFERVRCTELAYVDLRGYKFSQYPMRMICVKQRRQADLKQKTVSDVEPDFSDMRPLDGILDSLPDVKMNSMDKNREILGSLTERGDFDAVWLLLTWSDFDPERKDSQGKSLLSQAAKHGHVPIVKLLLARGNVEFDSCDQENRTPLSFAASAGHVSVIQILLETNKVRIDSRDNQGLTPLAWAAKNGHEKAVQSLLENGAYIESEDDWGWTPLLCAAWYGRSTVVSCLLAEGADSEARDNNCGWTPLLCGAVNGHDDVVQQLLAKNVNLAAEDKDYGWTSLSWAAVNGHYEVVRQLLAKGANINTKDSHLGRTPLSLAAGNGHDKIVQLLVSKDADIESKDCYSGRTPLAWAAGNGHQAVVQRLMVAGADTQSKDDQYHRTPAQWAACNGHEAVARLFPPAPVPKPEE</sequence>
<dbReference type="Pfam" id="PF06985">
    <property type="entry name" value="HET"/>
    <property type="match status" value="1"/>
</dbReference>
<dbReference type="SMART" id="SM00248">
    <property type="entry name" value="ANK"/>
    <property type="match status" value="9"/>
</dbReference>
<feature type="repeat" description="ANK" evidence="1">
    <location>
        <begin position="436"/>
        <end position="460"/>
    </location>
</feature>
<dbReference type="Gene3D" id="1.25.40.20">
    <property type="entry name" value="Ankyrin repeat-containing domain"/>
    <property type="match status" value="3"/>
</dbReference>